<dbReference type="InterPro" id="IPR043777">
    <property type="entry name" value="DUF5719"/>
</dbReference>
<dbReference type="EMBL" id="JACCAB010000001">
    <property type="protein sequence ID" value="NYG07675.1"/>
    <property type="molecule type" value="Genomic_DNA"/>
</dbReference>
<evidence type="ECO:0000256" key="1">
    <source>
        <dbReference type="SAM" id="MobiDB-lite"/>
    </source>
</evidence>
<dbReference type="Proteomes" id="UP000573599">
    <property type="component" value="Unassembled WGS sequence"/>
</dbReference>
<proteinExistence type="predicted"/>
<evidence type="ECO:0000313" key="3">
    <source>
        <dbReference type="Proteomes" id="UP000573599"/>
    </source>
</evidence>
<gene>
    <name evidence="2" type="ORF">BJ986_002162</name>
</gene>
<dbReference type="AlphaFoldDB" id="A0A852WN71"/>
<reference evidence="2 3" key="1">
    <citation type="submission" date="2020-07" db="EMBL/GenBank/DDBJ databases">
        <title>Sequencing the genomes of 1000 actinobacteria strains.</title>
        <authorList>
            <person name="Klenk H.-P."/>
        </authorList>
    </citation>
    <scope>NUCLEOTIDE SEQUENCE [LARGE SCALE GENOMIC DNA]</scope>
    <source>
        <strain evidence="2 3">DSM 23987</strain>
    </source>
</reference>
<sequence length="496" mass="49124">MNITVSGIVRTCLVAAAGVGIVVAAMHSQGALAVASTKPVDTATASANGPVRSSSLLCPGPELKGIKGVADLGVGVRVAAAAAPVRALTGSAPATAPGKLSLTQMPQGSLAPDVTSRGADLVGDLTTPNGVLVSGTESMAAGVAAAQSWLVPSGDQRSFGTAACGPPGAEFWIMAGGGAPGRQERLLLTNPGGNSVSVDVTLYGAKGAVASPNGKGIVVPAHGRTAFLLDSINGDLATPVVHVVADGGVVGAVVNDLWLDGTRAGGSDDALPTAAPSRDQVIPAVTVGGQSVLRVAVPGSNEAVVQARVLTAQGPRALPTGGVIRIDGGTVRDIDISALPGNAVGLQVRADVPIVAAAMVTRAVPGKPGDFAWTSSTPPITGVAGMPLADPAGALTPVRRFLSLTSSGDSAGVEVVTVDAKGVETSLRQTIGVDATAGVDVTFARSVWVHRVSGKGEVRAGVIAWLDDAQGRLITTTPLHDAALRTSTVGLREVAQ</sequence>
<feature type="region of interest" description="Disordered" evidence="1">
    <location>
        <begin position="96"/>
        <end position="116"/>
    </location>
</feature>
<accession>A0A852WN71</accession>
<name>A0A852WN71_9MICO</name>
<evidence type="ECO:0000313" key="2">
    <source>
        <dbReference type="EMBL" id="NYG07675.1"/>
    </source>
</evidence>
<comment type="caution">
    <text evidence="2">The sequence shown here is derived from an EMBL/GenBank/DDBJ whole genome shotgun (WGS) entry which is preliminary data.</text>
</comment>
<keyword evidence="3" id="KW-1185">Reference proteome</keyword>
<evidence type="ECO:0008006" key="4">
    <source>
        <dbReference type="Google" id="ProtNLM"/>
    </source>
</evidence>
<protein>
    <recommendedName>
        <fullName evidence="4">Secreted protein</fullName>
    </recommendedName>
</protein>
<dbReference type="Pfam" id="PF18986">
    <property type="entry name" value="DUF5719"/>
    <property type="match status" value="1"/>
</dbReference>
<organism evidence="2 3">
    <name type="scientific">Pedococcus badiiscoriae</name>
    <dbReference type="NCBI Taxonomy" id="642776"/>
    <lineage>
        <taxon>Bacteria</taxon>
        <taxon>Bacillati</taxon>
        <taxon>Actinomycetota</taxon>
        <taxon>Actinomycetes</taxon>
        <taxon>Micrococcales</taxon>
        <taxon>Intrasporangiaceae</taxon>
        <taxon>Pedococcus</taxon>
    </lineage>
</organism>
<dbReference type="RefSeq" id="WP_179421988.1">
    <property type="nucleotide sequence ID" value="NZ_JACCAB010000001.1"/>
</dbReference>